<feature type="active site" evidence="5">
    <location>
        <position position="290"/>
    </location>
</feature>
<dbReference type="VEuPathDB" id="FungiDB:HGUI_02438"/>
<dbReference type="Gene3D" id="3.40.1350.10">
    <property type="match status" value="1"/>
</dbReference>
<comment type="similarity">
    <text evidence="1 4">Belongs to the tRNA-intron endonuclease family.</text>
</comment>
<dbReference type="GO" id="GO:0003676">
    <property type="term" value="F:nucleic acid binding"/>
    <property type="evidence" value="ECO:0007669"/>
    <property type="project" value="InterPro"/>
</dbReference>
<dbReference type="InterPro" id="IPR006676">
    <property type="entry name" value="tRNA_splic"/>
</dbReference>
<dbReference type="GO" id="GO:0000213">
    <property type="term" value="F:tRNA-intron lyase activity"/>
    <property type="evidence" value="ECO:0007669"/>
    <property type="project" value="UniProtKB-UniRule"/>
</dbReference>
<keyword evidence="3 4" id="KW-0456">Lyase</keyword>
<evidence type="ECO:0000313" key="8">
    <source>
        <dbReference type="Proteomes" id="UP000183365"/>
    </source>
</evidence>
<proteinExistence type="inferred from homology"/>
<dbReference type="PANTHER" id="PTHR21227">
    <property type="entry name" value="TRNA-SPLICING ENDONUCLEASE SUBUNIT SEN2"/>
    <property type="match status" value="1"/>
</dbReference>
<accession>A0A1L0FKZ6</accession>
<feature type="domain" description="tRNA intron endonuclease catalytic" evidence="6">
    <location>
        <begin position="262"/>
        <end position="341"/>
    </location>
</feature>
<evidence type="ECO:0000259" key="6">
    <source>
        <dbReference type="Pfam" id="PF01974"/>
    </source>
</evidence>
<keyword evidence="8" id="KW-1185">Reference proteome</keyword>
<gene>
    <name evidence="7" type="ORF">HGUI_02438</name>
</gene>
<evidence type="ECO:0000256" key="3">
    <source>
        <dbReference type="ARBA" id="ARBA00023239"/>
    </source>
</evidence>
<dbReference type="EC" id="4.6.1.16" evidence="4"/>
<dbReference type="OrthoDB" id="10249562at2759"/>
<dbReference type="PANTHER" id="PTHR21227:SF0">
    <property type="entry name" value="TRNA-SPLICING ENDONUCLEASE SUBUNIT SEN2"/>
    <property type="match status" value="1"/>
</dbReference>
<dbReference type="SUPFAM" id="SSF53032">
    <property type="entry name" value="tRNA-intron endonuclease catalytic domain-like"/>
    <property type="match status" value="1"/>
</dbReference>
<dbReference type="GO" id="GO:0000214">
    <property type="term" value="C:tRNA-intron endonuclease complex"/>
    <property type="evidence" value="ECO:0007669"/>
    <property type="project" value="UniProtKB-UniRule"/>
</dbReference>
<dbReference type="InterPro" id="IPR016589">
    <property type="entry name" value="tRNA_splic_SEN2"/>
</dbReference>
<dbReference type="Proteomes" id="UP000183365">
    <property type="component" value="Unassembled WGS sequence"/>
</dbReference>
<name>A0A1L0FKZ6_9ASCO</name>
<evidence type="ECO:0000256" key="2">
    <source>
        <dbReference type="ARBA" id="ARBA00022694"/>
    </source>
</evidence>
<dbReference type="PIRSF" id="PIRSF011789">
    <property type="entry name" value="tRNA_splic_SEN2"/>
    <property type="match status" value="1"/>
</dbReference>
<feature type="active site" evidence="5">
    <location>
        <position position="299"/>
    </location>
</feature>
<dbReference type="GO" id="GO:0000379">
    <property type="term" value="P:tRNA-type intron splice site recognition and cleavage"/>
    <property type="evidence" value="ECO:0007669"/>
    <property type="project" value="TreeGrafter"/>
</dbReference>
<dbReference type="CDD" id="cd22363">
    <property type="entry name" value="tRNA-intron_lyase_C"/>
    <property type="match status" value="1"/>
</dbReference>
<comment type="function">
    <text evidence="4">Constitutes one of the two catalytic subunit of the tRNA-splicing endonuclease complex, a complex responsible for identification and cleavage of the splice sites in pre-tRNA. It cleaves pre-tRNA at the 5'- and 3'-splice sites to release the intron. The products are an intron and two tRNA half-molecules bearing 2',3'-cyclic phosphate and 5'-OH termini. There are no conserved sequences at the splice sites, but the intron is invariably located at the same site in the gene, placing the splice sites an invariant distance from the constant structural features of the tRNA body.</text>
</comment>
<dbReference type="InterPro" id="IPR011856">
    <property type="entry name" value="tRNA_endonuc-like_dom_sf"/>
</dbReference>
<evidence type="ECO:0000256" key="5">
    <source>
        <dbReference type="PIRSR" id="PIRSR011789-1"/>
    </source>
</evidence>
<dbReference type="NCBIfam" id="TIGR00324">
    <property type="entry name" value="endA"/>
    <property type="match status" value="1"/>
</dbReference>
<evidence type="ECO:0000256" key="1">
    <source>
        <dbReference type="ARBA" id="ARBA00008078"/>
    </source>
</evidence>
<keyword evidence="2 4" id="KW-0819">tRNA processing</keyword>
<dbReference type="AlphaFoldDB" id="A0A1L0FKZ6"/>
<dbReference type="GO" id="GO:0005737">
    <property type="term" value="C:cytoplasm"/>
    <property type="evidence" value="ECO:0007669"/>
    <property type="project" value="TreeGrafter"/>
</dbReference>
<organism evidence="7 8">
    <name type="scientific">Hanseniaspora guilliermondii</name>
    <dbReference type="NCBI Taxonomy" id="56406"/>
    <lineage>
        <taxon>Eukaryota</taxon>
        <taxon>Fungi</taxon>
        <taxon>Dikarya</taxon>
        <taxon>Ascomycota</taxon>
        <taxon>Saccharomycotina</taxon>
        <taxon>Saccharomycetes</taxon>
        <taxon>Saccharomycodales</taxon>
        <taxon>Saccharomycodaceae</taxon>
        <taxon>Hanseniaspora</taxon>
    </lineage>
</organism>
<dbReference type="InterPro" id="IPR036167">
    <property type="entry name" value="tRNA_intron_Endo_cat-like_sf"/>
</dbReference>
<evidence type="ECO:0000313" key="7">
    <source>
        <dbReference type="EMBL" id="SGZ40238.1"/>
    </source>
</evidence>
<dbReference type="EMBL" id="FQNF01000043">
    <property type="protein sequence ID" value="SGZ40238.1"/>
    <property type="molecule type" value="Genomic_DNA"/>
</dbReference>
<evidence type="ECO:0000256" key="4">
    <source>
        <dbReference type="PIRNR" id="PIRNR011789"/>
    </source>
</evidence>
<sequence>MSKNKRSRNANLHLYRNPLPIEFINTSKSDFNYTLINNIKEGISPLFFCSLLFRSAKEYFKLFFHKAPSPVIIDLTFEEIFENKYLIIASKDFSQRDLLWYGGYFGTGNLSRSQPTWFLRKKRDLDENQKRRFPEDLTAQRRLKKQIIKEQQVEYEKTFKKFVSNEQEIDQKEIVKRYESLKALKKDRSSIVFASTSKADEDVEELQDQEEYVLTLEEYLYLKLFVARNSMYLKYVKNRLMLKPDMPLNKLIHEDSLKKTLVRFVVYSALRNKGYIVREGVKFGADYLVYDKKGPVFQHSDYSIVIRDFTGEDKDIMSAEDILSRLRIIGTANKKMITMDVECNLDEVQWEKIKEQWKTLQDNKSLDNLFLSLLSKFSIDQLLIERWIPERSR</sequence>
<protein>
    <recommendedName>
        <fullName evidence="4">tRNA-splicing endonuclease subunit Sen2</fullName>
        <ecNumber evidence="4">4.6.1.16</ecNumber>
    </recommendedName>
</protein>
<reference evidence="8" key="1">
    <citation type="submission" date="2016-11" db="EMBL/GenBank/DDBJ databases">
        <authorList>
            <person name="Guldener U."/>
        </authorList>
    </citation>
    <scope>NUCLEOTIDE SEQUENCE [LARGE SCALE GENOMIC DNA]</scope>
</reference>
<feature type="active site" evidence="5">
    <location>
        <position position="334"/>
    </location>
</feature>
<dbReference type="InterPro" id="IPR006677">
    <property type="entry name" value="tRNA_intron_Endonuc_cat-like"/>
</dbReference>
<dbReference type="Pfam" id="PF01974">
    <property type="entry name" value="tRNA_int_endo"/>
    <property type="match status" value="1"/>
</dbReference>